<dbReference type="EMBL" id="JYDO01000102">
    <property type="protein sequence ID" value="KRZ71108.1"/>
    <property type="molecule type" value="Genomic_DNA"/>
</dbReference>
<organism evidence="1 2">
    <name type="scientific">Trichinella papuae</name>
    <dbReference type="NCBI Taxonomy" id="268474"/>
    <lineage>
        <taxon>Eukaryota</taxon>
        <taxon>Metazoa</taxon>
        <taxon>Ecdysozoa</taxon>
        <taxon>Nematoda</taxon>
        <taxon>Enoplea</taxon>
        <taxon>Dorylaimia</taxon>
        <taxon>Trichinellida</taxon>
        <taxon>Trichinellidae</taxon>
        <taxon>Trichinella</taxon>
    </lineage>
</organism>
<reference evidence="1 2" key="1">
    <citation type="submission" date="2015-01" db="EMBL/GenBank/DDBJ databases">
        <title>Evolution of Trichinella species and genotypes.</title>
        <authorList>
            <person name="Korhonen P.K."/>
            <person name="Edoardo P."/>
            <person name="Giuseppe L.R."/>
            <person name="Gasser R.B."/>
        </authorList>
    </citation>
    <scope>NUCLEOTIDE SEQUENCE [LARGE SCALE GENOMIC DNA]</scope>
    <source>
        <strain evidence="1">ISS1980</strain>
    </source>
</reference>
<gene>
    <name evidence="1" type="ORF">T10_12833</name>
</gene>
<dbReference type="AlphaFoldDB" id="A0A0V1MGZ3"/>
<evidence type="ECO:0000313" key="1">
    <source>
        <dbReference type="EMBL" id="KRZ71108.1"/>
    </source>
</evidence>
<evidence type="ECO:0000313" key="2">
    <source>
        <dbReference type="Proteomes" id="UP000054843"/>
    </source>
</evidence>
<name>A0A0V1MGZ3_9BILA</name>
<proteinExistence type="predicted"/>
<accession>A0A0V1MGZ3</accession>
<sequence length="83" mass="9322">MSKCQLSMRFNLMAEQILYNRQLLRVFDVTFARNKLLSVREEVTKSGGAAVVSEGGYLKPSCGDHEPKRYLSAQKELRGTVIG</sequence>
<protein>
    <submittedName>
        <fullName evidence="1">Uncharacterized protein</fullName>
    </submittedName>
</protein>
<keyword evidence="2" id="KW-1185">Reference proteome</keyword>
<dbReference type="Proteomes" id="UP000054843">
    <property type="component" value="Unassembled WGS sequence"/>
</dbReference>
<comment type="caution">
    <text evidence="1">The sequence shown here is derived from an EMBL/GenBank/DDBJ whole genome shotgun (WGS) entry which is preliminary data.</text>
</comment>